<dbReference type="PANTHER" id="PTHR47510:SF3">
    <property type="entry name" value="ENDO_EXONUCLEASE_PHOSPHATASE DOMAIN-CONTAINING PROTEIN"/>
    <property type="match status" value="1"/>
</dbReference>
<reference evidence="2" key="4">
    <citation type="submission" date="2025-09" db="UniProtKB">
        <authorList>
            <consortium name="Ensembl"/>
        </authorList>
    </citation>
    <scope>IDENTIFICATION</scope>
    <source>
        <strain evidence="2">JP 163 A</strain>
    </source>
</reference>
<reference evidence="3" key="1">
    <citation type="submission" date="2012-01" db="EMBL/GenBank/DDBJ databases">
        <authorList>
            <person name="Walter R."/>
            <person name="Schartl M."/>
            <person name="Warren W."/>
        </authorList>
    </citation>
    <scope>NUCLEOTIDE SEQUENCE [LARGE SCALE GENOMIC DNA]</scope>
    <source>
        <strain evidence="3">JP 163 A</strain>
    </source>
</reference>
<dbReference type="SUPFAM" id="SSF56672">
    <property type="entry name" value="DNA/RNA polymerases"/>
    <property type="match status" value="1"/>
</dbReference>
<dbReference type="GO" id="GO:0008168">
    <property type="term" value="F:methyltransferase activity"/>
    <property type="evidence" value="ECO:0007669"/>
    <property type="project" value="InterPro"/>
</dbReference>
<dbReference type="InterPro" id="IPR000477">
    <property type="entry name" value="RT_dom"/>
</dbReference>
<sequence>MFNIQQAEQIIQISSKLNTFNCFSVVAKFGNQETYFINGSDQKSARLYDPAFRNTAFRSGDRTVYSTARANLKSGIRMAKSDYRRRIEGYLDSNNSRQVWQGIQHLTNYRTNLAAAEGDTTLAEELNLFFACFEVKPTEAATLHQATHNTTVVEEHEVRRTRRAVNPRKAAGPDDIPGHVLKDCADQLAGVFTRIFNQSLALSTVPSCLKSSTIVPIPKKPHISCLNDYRPVALTPVVTKCFEKLVRGHITALLPPGFDHHQFAYRANRSTEDAVITALHAALSHLEQQGSYVRMLFVDYSSAFNTILSHRLVDKLGDLGLPHSTCMWILSFLTNRQQRVRVGKHTSTALSLSTGSPQGCVLSPLLYCLYTYDCTSAHHSNTIIKFADDTTVVGLISGGDESAYRGEVERLLVWCRENNLLLNNSKTKELIIDYRRNKTDITPLTIGGKCVERVADFRFLGVHIEQGLTWNMNTLELIKKAQQRLNFLRVLRRNNIKEKLLVSFNKCSIESILTYCICVWYNSSTTAQRKALQRVVNTAQKIIDCPLPSLEDLHSDRCLRKAQHITKDTSHPGHSLFTLLPSGRRYRATRTRTNCLRDSFYPIAITKLNAIKNNH</sequence>
<organism evidence="2 3">
    <name type="scientific">Xiphophorus maculatus</name>
    <name type="common">Southern platyfish</name>
    <name type="synonym">Platypoecilus maculatus</name>
    <dbReference type="NCBI Taxonomy" id="8083"/>
    <lineage>
        <taxon>Eukaryota</taxon>
        <taxon>Metazoa</taxon>
        <taxon>Chordata</taxon>
        <taxon>Craniata</taxon>
        <taxon>Vertebrata</taxon>
        <taxon>Euteleostomi</taxon>
        <taxon>Actinopterygii</taxon>
        <taxon>Neopterygii</taxon>
        <taxon>Teleostei</taxon>
        <taxon>Neoteleostei</taxon>
        <taxon>Acanthomorphata</taxon>
        <taxon>Ovalentaria</taxon>
        <taxon>Atherinomorphae</taxon>
        <taxon>Cyprinodontiformes</taxon>
        <taxon>Poeciliidae</taxon>
        <taxon>Poeciliinae</taxon>
        <taxon>Xiphophorus</taxon>
    </lineage>
</organism>
<dbReference type="Proteomes" id="UP000002852">
    <property type="component" value="Unassembled WGS sequence"/>
</dbReference>
<dbReference type="Pfam" id="PF09004">
    <property type="entry name" value="ALKBH8_N"/>
    <property type="match status" value="1"/>
</dbReference>
<dbReference type="OMA" id="QETYFIN"/>
<dbReference type="STRING" id="8083.ENSXMAP00000026716"/>
<reference evidence="3" key="2">
    <citation type="journal article" date="2013" name="Nat. Genet.">
        <title>The genome of the platyfish, Xiphophorus maculatus, provides insights into evolutionary adaptation and several complex traits.</title>
        <authorList>
            <person name="Schartl M."/>
            <person name="Walter R.B."/>
            <person name="Shen Y."/>
            <person name="Garcia T."/>
            <person name="Catchen J."/>
            <person name="Amores A."/>
            <person name="Braasch I."/>
            <person name="Chalopin D."/>
            <person name="Volff J.N."/>
            <person name="Lesch K.P."/>
            <person name="Bisazza A."/>
            <person name="Minx P."/>
            <person name="Hillier L."/>
            <person name="Wilson R.K."/>
            <person name="Fuerstenberg S."/>
            <person name="Boore J."/>
            <person name="Searle S."/>
            <person name="Postlethwait J.H."/>
            <person name="Warren W.C."/>
        </authorList>
    </citation>
    <scope>NUCLEOTIDE SEQUENCE [LARGE SCALE GENOMIC DNA]</scope>
    <source>
        <strain evidence="3">JP 163 A</strain>
    </source>
</reference>
<protein>
    <recommendedName>
        <fullName evidence="1">Reverse transcriptase domain-containing protein</fullName>
    </recommendedName>
</protein>
<dbReference type="CDD" id="cd01650">
    <property type="entry name" value="RT_nLTR_like"/>
    <property type="match status" value="1"/>
</dbReference>
<name>A0A3B5Q9D8_XIPMA</name>
<keyword evidence="3" id="KW-1185">Reference proteome</keyword>
<proteinExistence type="predicted"/>
<dbReference type="InterPro" id="IPR015095">
    <property type="entry name" value="AlkB_hom8_N"/>
</dbReference>
<dbReference type="GeneTree" id="ENSGT01120000271821"/>
<dbReference type="GO" id="GO:0016706">
    <property type="term" value="F:2-oxoglutarate-dependent dioxygenase activity"/>
    <property type="evidence" value="ECO:0007669"/>
    <property type="project" value="InterPro"/>
</dbReference>
<dbReference type="AlphaFoldDB" id="A0A3B5Q9D8"/>
<feature type="domain" description="Reverse transcriptase" evidence="1">
    <location>
        <begin position="198"/>
        <end position="464"/>
    </location>
</feature>
<evidence type="ECO:0000259" key="1">
    <source>
        <dbReference type="PROSITE" id="PS50878"/>
    </source>
</evidence>
<evidence type="ECO:0000313" key="3">
    <source>
        <dbReference type="Proteomes" id="UP000002852"/>
    </source>
</evidence>
<evidence type="ECO:0000313" key="2">
    <source>
        <dbReference type="Ensembl" id="ENSXMAP00000026716.1"/>
    </source>
</evidence>
<dbReference type="InterPro" id="IPR043502">
    <property type="entry name" value="DNA/RNA_pol_sf"/>
</dbReference>
<dbReference type="Ensembl" id="ENSXMAT00000030077.1">
    <property type="protein sequence ID" value="ENSXMAP00000026716.1"/>
    <property type="gene ID" value="ENSXMAG00000028686.1"/>
</dbReference>
<dbReference type="PROSITE" id="PS50878">
    <property type="entry name" value="RT_POL"/>
    <property type="match status" value="1"/>
</dbReference>
<dbReference type="Pfam" id="PF00078">
    <property type="entry name" value="RVT_1"/>
    <property type="match status" value="1"/>
</dbReference>
<dbReference type="PANTHER" id="PTHR47510">
    <property type="entry name" value="REVERSE TRANSCRIPTASE DOMAIN-CONTAINING PROTEIN"/>
    <property type="match status" value="1"/>
</dbReference>
<accession>A0A3B5Q9D8</accession>
<dbReference type="InParanoid" id="A0A3B5Q9D8"/>
<reference evidence="2" key="3">
    <citation type="submission" date="2025-08" db="UniProtKB">
        <authorList>
            <consortium name="Ensembl"/>
        </authorList>
    </citation>
    <scope>IDENTIFICATION</scope>
    <source>
        <strain evidence="2">JP 163 A</strain>
    </source>
</reference>